<dbReference type="InterPro" id="IPR014721">
    <property type="entry name" value="Ribsml_uS5_D2-typ_fold_subgr"/>
</dbReference>
<dbReference type="InterPro" id="IPR036554">
    <property type="entry name" value="GHMP_kinase_C_sf"/>
</dbReference>
<dbReference type="InterPro" id="IPR013750">
    <property type="entry name" value="GHMP_kinase_C_dom"/>
</dbReference>
<dbReference type="KEGG" id="vie:OL234_06610"/>
<dbReference type="EC" id="2.7.1.36" evidence="12"/>
<gene>
    <name evidence="12" type="primary">mvk</name>
    <name evidence="12" type="ORF">OL234_06610</name>
</gene>
<evidence type="ECO:0000256" key="2">
    <source>
        <dbReference type="ARBA" id="ARBA00022516"/>
    </source>
</evidence>
<dbReference type="RefSeq" id="WP_275468456.1">
    <property type="nucleotide sequence ID" value="NZ_CP110232.1"/>
</dbReference>
<dbReference type="GO" id="GO:0005524">
    <property type="term" value="F:ATP binding"/>
    <property type="evidence" value="ECO:0007669"/>
    <property type="project" value="UniProtKB-KW"/>
</dbReference>
<evidence type="ECO:0000256" key="5">
    <source>
        <dbReference type="ARBA" id="ARBA00022777"/>
    </source>
</evidence>
<dbReference type="Pfam" id="PF08544">
    <property type="entry name" value="GHMP_kinases_C"/>
    <property type="match status" value="1"/>
</dbReference>
<dbReference type="InterPro" id="IPR020568">
    <property type="entry name" value="Ribosomal_Su5_D2-typ_SF"/>
</dbReference>
<dbReference type="SUPFAM" id="SSF55060">
    <property type="entry name" value="GHMP Kinase, C-terminal domain"/>
    <property type="match status" value="1"/>
</dbReference>
<feature type="domain" description="GHMP kinase N-terminal" evidence="10">
    <location>
        <begin position="69"/>
        <end position="148"/>
    </location>
</feature>
<dbReference type="Pfam" id="PF00288">
    <property type="entry name" value="GHMP_kinases_N"/>
    <property type="match status" value="1"/>
</dbReference>
<evidence type="ECO:0000256" key="3">
    <source>
        <dbReference type="ARBA" id="ARBA00022679"/>
    </source>
</evidence>
<comment type="pathway">
    <text evidence="9">Isoprenoid biosynthesis; isopentenyl diphosphate biosynthesis via mevalonate pathway; isopentenyl diphosphate from (R)-mevalonate: step 1/3.</text>
</comment>
<accession>A0AAF0CTD9</accession>
<keyword evidence="5 12" id="KW-0418">Kinase</keyword>
<dbReference type="InterPro" id="IPR006204">
    <property type="entry name" value="GHMP_kinase_N_dom"/>
</dbReference>
<evidence type="ECO:0000259" key="11">
    <source>
        <dbReference type="Pfam" id="PF08544"/>
    </source>
</evidence>
<keyword evidence="2" id="KW-0444">Lipid biosynthesis</keyword>
<dbReference type="Proteomes" id="UP001179647">
    <property type="component" value="Chromosome"/>
</dbReference>
<dbReference type="SUPFAM" id="SSF54211">
    <property type="entry name" value="Ribosomal protein S5 domain 2-like"/>
    <property type="match status" value="1"/>
</dbReference>
<keyword evidence="6" id="KW-0067">ATP-binding</keyword>
<sequence>MKKSEGYAHGKIILIGEHAVVYGQPSIALPFPATQIRATITPSEMNNLTIECMFYKGLLNDMPELLDSLKKVIEVSLKRLNQPNAFLHIKIESTIPAERGMGSSAAVSVATTRALFDYYKQKLSREELLDIVNIAEIIAHGNPSGLDALMTSSSQPYYFIKNQTPELIQPNLDAVLIVADTGVTGQTKKVVQQIATKLNQTDGSHYQEMMTTIGELVKKSRLALTHNQAEELGALLTNTHSLLSQLGATSPELEQLVTCALASGALGAKLTGGGGGGCMIALAKNTTEAKHIAQNLTQIGAKSTWLYEMSDLS</sequence>
<dbReference type="GO" id="GO:0019287">
    <property type="term" value="P:isopentenyl diphosphate biosynthetic process, mevalonate pathway"/>
    <property type="evidence" value="ECO:0007669"/>
    <property type="project" value="TreeGrafter"/>
</dbReference>
<proteinExistence type="predicted"/>
<evidence type="ECO:0000256" key="9">
    <source>
        <dbReference type="ARBA" id="ARBA00029438"/>
    </source>
</evidence>
<dbReference type="PANTHER" id="PTHR43290:SF2">
    <property type="entry name" value="MEVALONATE KINASE"/>
    <property type="match status" value="1"/>
</dbReference>
<keyword evidence="4" id="KW-0547">Nucleotide-binding</keyword>
<evidence type="ECO:0000256" key="8">
    <source>
        <dbReference type="ARBA" id="ARBA00023098"/>
    </source>
</evidence>
<dbReference type="EMBL" id="CP110232">
    <property type="protein sequence ID" value="WEG72654.1"/>
    <property type="molecule type" value="Genomic_DNA"/>
</dbReference>
<dbReference type="InterPro" id="IPR006205">
    <property type="entry name" value="Mev_gal_kin"/>
</dbReference>
<evidence type="ECO:0000313" key="12">
    <source>
        <dbReference type="EMBL" id="WEG72654.1"/>
    </source>
</evidence>
<dbReference type="PRINTS" id="PR00959">
    <property type="entry name" value="MEVGALKINASE"/>
</dbReference>
<dbReference type="NCBIfam" id="TIGR00549">
    <property type="entry name" value="mevalon_kin"/>
    <property type="match status" value="1"/>
</dbReference>
<dbReference type="Gene3D" id="3.30.230.10">
    <property type="match status" value="1"/>
</dbReference>
<reference evidence="12" key="1">
    <citation type="submission" date="2022-10" db="EMBL/GenBank/DDBJ databases">
        <title>Vagococcus sp. isolated from poultry meat.</title>
        <authorList>
            <person name="Johansson P."/>
            <person name="Bjorkroth J."/>
        </authorList>
    </citation>
    <scope>NUCLEOTIDE SEQUENCE</scope>
    <source>
        <strain evidence="12">STAA11</strain>
    </source>
</reference>
<organism evidence="12 13">
    <name type="scientific">Vagococcus intermedius</name>
    <dbReference type="NCBI Taxonomy" id="2991418"/>
    <lineage>
        <taxon>Bacteria</taxon>
        <taxon>Bacillati</taxon>
        <taxon>Bacillota</taxon>
        <taxon>Bacilli</taxon>
        <taxon>Lactobacillales</taxon>
        <taxon>Enterococcaceae</taxon>
        <taxon>Vagococcus</taxon>
    </lineage>
</organism>
<protein>
    <submittedName>
        <fullName evidence="12">Mevalonate kinase</fullName>
        <ecNumber evidence="12">2.7.1.36</ecNumber>
    </submittedName>
</protein>
<evidence type="ECO:0000256" key="4">
    <source>
        <dbReference type="ARBA" id="ARBA00022741"/>
    </source>
</evidence>
<keyword evidence="3 12" id="KW-0808">Transferase</keyword>
<evidence type="ECO:0000256" key="7">
    <source>
        <dbReference type="ARBA" id="ARBA00022842"/>
    </source>
</evidence>
<name>A0AAF0CTD9_9ENTE</name>
<evidence type="ECO:0000259" key="10">
    <source>
        <dbReference type="Pfam" id="PF00288"/>
    </source>
</evidence>
<feature type="domain" description="GHMP kinase C-terminal" evidence="11">
    <location>
        <begin position="223"/>
        <end position="298"/>
    </location>
</feature>
<keyword evidence="1" id="KW-0963">Cytoplasm</keyword>
<dbReference type="Gene3D" id="3.30.70.890">
    <property type="entry name" value="GHMP kinase, C-terminal domain"/>
    <property type="match status" value="1"/>
</dbReference>
<keyword evidence="8" id="KW-0443">Lipid metabolism</keyword>
<dbReference type="AlphaFoldDB" id="A0AAF0CTD9"/>
<keyword evidence="13" id="KW-1185">Reference proteome</keyword>
<dbReference type="PANTHER" id="PTHR43290">
    <property type="entry name" value="MEVALONATE KINASE"/>
    <property type="match status" value="1"/>
</dbReference>
<keyword evidence="7" id="KW-0460">Magnesium</keyword>
<dbReference type="GO" id="GO:0004496">
    <property type="term" value="F:mevalonate kinase activity"/>
    <property type="evidence" value="ECO:0007669"/>
    <property type="project" value="UniProtKB-EC"/>
</dbReference>
<evidence type="ECO:0000256" key="1">
    <source>
        <dbReference type="ARBA" id="ARBA00022490"/>
    </source>
</evidence>
<dbReference type="GO" id="GO:0005829">
    <property type="term" value="C:cytosol"/>
    <property type="evidence" value="ECO:0007669"/>
    <property type="project" value="TreeGrafter"/>
</dbReference>
<evidence type="ECO:0000256" key="6">
    <source>
        <dbReference type="ARBA" id="ARBA00022840"/>
    </source>
</evidence>
<evidence type="ECO:0000313" key="13">
    <source>
        <dbReference type="Proteomes" id="UP001179647"/>
    </source>
</evidence>